<keyword evidence="3 8" id="KW-0641">Proline biosynthesis</keyword>
<comment type="subcellular location">
    <subcellularLocation>
        <location evidence="8">Cytoplasm</location>
    </subcellularLocation>
</comment>
<dbReference type="InterPro" id="IPR001048">
    <property type="entry name" value="Asp/Glu/Uridylate_kinase"/>
</dbReference>
<keyword evidence="6 8" id="KW-0418">Kinase</keyword>
<dbReference type="InterPro" id="IPR001057">
    <property type="entry name" value="Glu/AcGlu_kinase"/>
</dbReference>
<dbReference type="RefSeq" id="WP_208077236.1">
    <property type="nucleotide sequence ID" value="NZ_CP071869.1"/>
</dbReference>
<dbReference type="PANTHER" id="PTHR43654:SF1">
    <property type="entry name" value="ISOPENTENYL PHOSPHATE KINASE"/>
    <property type="match status" value="1"/>
</dbReference>
<evidence type="ECO:0000256" key="1">
    <source>
        <dbReference type="ARBA" id="ARBA00022490"/>
    </source>
</evidence>
<evidence type="ECO:0000256" key="5">
    <source>
        <dbReference type="ARBA" id="ARBA00022741"/>
    </source>
</evidence>
<dbReference type="InterPro" id="IPR041739">
    <property type="entry name" value="G5K_ProB"/>
</dbReference>
<dbReference type="Pfam" id="PF00696">
    <property type="entry name" value="AA_kinase"/>
    <property type="match status" value="1"/>
</dbReference>
<dbReference type="NCBIfam" id="TIGR01027">
    <property type="entry name" value="proB"/>
    <property type="match status" value="1"/>
</dbReference>
<gene>
    <name evidence="8 10" type="primary">proB</name>
    <name evidence="10" type="ORF">J3359_12745</name>
</gene>
<dbReference type="GO" id="GO:0055129">
    <property type="term" value="P:L-proline biosynthetic process"/>
    <property type="evidence" value="ECO:0007669"/>
    <property type="project" value="UniProtKB-UniRule"/>
</dbReference>
<dbReference type="InterPro" id="IPR011529">
    <property type="entry name" value="Glu_5kinase"/>
</dbReference>
<comment type="similarity">
    <text evidence="8">Belongs to the glutamate 5-kinase family.</text>
</comment>
<evidence type="ECO:0000256" key="8">
    <source>
        <dbReference type="HAMAP-Rule" id="MF_00456"/>
    </source>
</evidence>
<dbReference type="GO" id="GO:0004349">
    <property type="term" value="F:glutamate 5-kinase activity"/>
    <property type="evidence" value="ECO:0007669"/>
    <property type="project" value="UniProtKB-UniRule"/>
</dbReference>
<dbReference type="HAMAP" id="MF_00456">
    <property type="entry name" value="ProB"/>
    <property type="match status" value="1"/>
</dbReference>
<dbReference type="Proteomes" id="UP000663920">
    <property type="component" value="Chromosome"/>
</dbReference>
<comment type="pathway">
    <text evidence="8">Amino-acid biosynthesis; L-proline biosynthesis; L-glutamate 5-semialdehyde from L-glutamate: step 1/2.</text>
</comment>
<dbReference type="PANTHER" id="PTHR43654">
    <property type="entry name" value="GLUTAMATE 5-KINASE"/>
    <property type="match status" value="1"/>
</dbReference>
<evidence type="ECO:0000256" key="4">
    <source>
        <dbReference type="ARBA" id="ARBA00022679"/>
    </source>
</evidence>
<organism evidence="10 11">
    <name type="scientific">Polaribacter cellanae</name>
    <dbReference type="NCBI Taxonomy" id="2818493"/>
    <lineage>
        <taxon>Bacteria</taxon>
        <taxon>Pseudomonadati</taxon>
        <taxon>Bacteroidota</taxon>
        <taxon>Flavobacteriia</taxon>
        <taxon>Flavobacteriales</taxon>
        <taxon>Flavobacteriaceae</taxon>
    </lineage>
</organism>
<dbReference type="InterPro" id="IPR036393">
    <property type="entry name" value="AceGlu_kinase-like_sf"/>
</dbReference>
<keyword evidence="7 8" id="KW-0067">ATP-binding</keyword>
<dbReference type="PRINTS" id="PR00474">
    <property type="entry name" value="GLU5KINASE"/>
</dbReference>
<dbReference type="Gene3D" id="3.40.1160.10">
    <property type="entry name" value="Acetylglutamate kinase-like"/>
    <property type="match status" value="1"/>
</dbReference>
<evidence type="ECO:0000256" key="6">
    <source>
        <dbReference type="ARBA" id="ARBA00022777"/>
    </source>
</evidence>
<dbReference type="InterPro" id="IPR005715">
    <property type="entry name" value="Glu_5kinase/COase_Synthase"/>
</dbReference>
<dbReference type="KEGG" id="pcea:J3359_12745"/>
<feature type="binding site" evidence="8">
    <location>
        <position position="9"/>
    </location>
    <ligand>
        <name>ATP</name>
        <dbReference type="ChEBI" id="CHEBI:30616"/>
    </ligand>
</feature>
<feature type="binding site" evidence="8">
    <location>
        <position position="49"/>
    </location>
    <ligand>
        <name>substrate</name>
    </ligand>
</feature>
<evidence type="ECO:0000259" key="9">
    <source>
        <dbReference type="Pfam" id="PF00696"/>
    </source>
</evidence>
<dbReference type="SUPFAM" id="SSF53633">
    <property type="entry name" value="Carbamate kinase-like"/>
    <property type="match status" value="1"/>
</dbReference>
<reference evidence="10 11" key="1">
    <citation type="submission" date="2021-03" db="EMBL/GenBank/DDBJ databases">
        <title>Complete genome of Polaribacter_sp.SM13.</title>
        <authorList>
            <person name="Jeong S.W."/>
            <person name="Bae J.W."/>
        </authorList>
    </citation>
    <scope>NUCLEOTIDE SEQUENCE [LARGE SCALE GENOMIC DNA]</scope>
    <source>
        <strain evidence="10 11">SM13</strain>
    </source>
</reference>
<dbReference type="GO" id="GO:0005829">
    <property type="term" value="C:cytosol"/>
    <property type="evidence" value="ECO:0007669"/>
    <property type="project" value="TreeGrafter"/>
</dbReference>
<dbReference type="CDD" id="cd04242">
    <property type="entry name" value="AAK_G5K_ProB"/>
    <property type="match status" value="1"/>
</dbReference>
<keyword evidence="5 8" id="KW-0547">Nucleotide-binding</keyword>
<comment type="function">
    <text evidence="8">Catalyzes the transfer of a phosphate group to glutamate to form L-glutamate 5-phosphate.</text>
</comment>
<protein>
    <recommendedName>
        <fullName evidence="8">Glutamate 5-kinase</fullName>
        <ecNumber evidence="8">2.7.2.11</ecNumber>
    </recommendedName>
    <alternativeName>
        <fullName evidence="8">Gamma-glutamyl kinase</fullName>
        <shortName evidence="8">GK</shortName>
    </alternativeName>
</protein>
<evidence type="ECO:0000256" key="7">
    <source>
        <dbReference type="ARBA" id="ARBA00022840"/>
    </source>
</evidence>
<proteinExistence type="inferred from homology"/>
<evidence type="ECO:0000313" key="10">
    <source>
        <dbReference type="EMBL" id="QTE21684.1"/>
    </source>
</evidence>
<dbReference type="PIRSF" id="PIRSF000729">
    <property type="entry name" value="GK"/>
    <property type="match status" value="1"/>
</dbReference>
<accession>A0A975CN39</accession>
<feature type="binding site" evidence="8">
    <location>
        <position position="136"/>
    </location>
    <ligand>
        <name>substrate</name>
    </ligand>
</feature>
<dbReference type="FunFam" id="3.40.1160.10:FF:000006">
    <property type="entry name" value="Glutamate 5-kinase"/>
    <property type="match status" value="1"/>
</dbReference>
<keyword evidence="2 8" id="KW-0028">Amino-acid biosynthesis</keyword>
<keyword evidence="4 8" id="KW-0808">Transferase</keyword>
<comment type="caution">
    <text evidence="8">Lacks conserved residue(s) required for the propagation of feature annotation.</text>
</comment>
<feature type="binding site" evidence="8">
    <location>
        <begin position="168"/>
        <end position="169"/>
    </location>
    <ligand>
        <name>ATP</name>
        <dbReference type="ChEBI" id="CHEBI:30616"/>
    </ligand>
</feature>
<evidence type="ECO:0000313" key="11">
    <source>
        <dbReference type="Proteomes" id="UP000663920"/>
    </source>
</evidence>
<name>A0A975CN39_9FLAO</name>
<dbReference type="GO" id="GO:0005524">
    <property type="term" value="F:ATP binding"/>
    <property type="evidence" value="ECO:0007669"/>
    <property type="project" value="UniProtKB-KW"/>
</dbReference>
<keyword evidence="11" id="KW-1185">Reference proteome</keyword>
<dbReference type="EMBL" id="CP071869">
    <property type="protein sequence ID" value="QTE21684.1"/>
    <property type="molecule type" value="Genomic_DNA"/>
</dbReference>
<dbReference type="AlphaFoldDB" id="A0A975CN39"/>
<dbReference type="EC" id="2.7.2.11" evidence="8"/>
<comment type="catalytic activity">
    <reaction evidence="8">
        <text>L-glutamate + ATP = L-glutamyl 5-phosphate + ADP</text>
        <dbReference type="Rhea" id="RHEA:14877"/>
        <dbReference type="ChEBI" id="CHEBI:29985"/>
        <dbReference type="ChEBI" id="CHEBI:30616"/>
        <dbReference type="ChEBI" id="CHEBI:58274"/>
        <dbReference type="ChEBI" id="CHEBI:456216"/>
        <dbReference type="EC" id="2.7.2.11"/>
    </reaction>
</comment>
<evidence type="ECO:0000256" key="2">
    <source>
        <dbReference type="ARBA" id="ARBA00022605"/>
    </source>
</evidence>
<evidence type="ECO:0000256" key="3">
    <source>
        <dbReference type="ARBA" id="ARBA00022650"/>
    </source>
</evidence>
<keyword evidence="1 8" id="KW-0963">Cytoplasm</keyword>
<sequence>MKKERIVIKVGTNVMTNKDNRIVRPVLRNLVKQIAALYERDILTILVSSGSVIAGKEVLGKSKIENTTQRRQVYSSIGQPRIMRLYYNIFHDYGLKCAQVLPTKRDFSPGVHRQNMINCCEGLLSEGVIPIANEDDAVSVTMSMFSDNDELASLIAELMDADKLIILTDIDGLYTGNPDADDSDLISNVAPNQDLDNYIQDNNKIEGEGRGGMGSKLNYAQKTAAKNIPTFIANGKKENTIIDIVDGKFTGTKVSL</sequence>
<feature type="binding site" evidence="8">
    <location>
        <position position="148"/>
    </location>
    <ligand>
        <name>substrate</name>
    </ligand>
</feature>
<feature type="domain" description="Aspartate/glutamate/uridylate kinase" evidence="9">
    <location>
        <begin position="5"/>
        <end position="234"/>
    </location>
</feature>